<protein>
    <submittedName>
        <fullName evidence="2">Putative acetyltransferase</fullName>
    </submittedName>
</protein>
<name>A0A023DIK3_9BACL</name>
<dbReference type="OrthoDB" id="9796171at2"/>
<sequence length="143" mass="16258">MNVVIGKKSDPSLYKDALLVRRIVFIEEQRVPEEEEIDEFEQEAMHFVLYDGEKPVGAGRFRMIDNGLGKIERICVLPSYRGRGAGRLIMETIEQFAKKQGVPKVKLNAQTHAEPFYQKLGYQTVSDVFMDAGIPHVTMVKSL</sequence>
<keyword evidence="3" id="KW-1185">Reference proteome</keyword>
<dbReference type="GeneID" id="301192060"/>
<accession>A0A023DIK3</accession>
<proteinExistence type="predicted"/>
<gene>
    <name evidence="2" type="ORF">GCA01S_057_00490</name>
</gene>
<dbReference type="Gene3D" id="3.40.630.30">
    <property type="match status" value="1"/>
</dbReference>
<organism evidence="2 3">
    <name type="scientific">Parageobacillus caldoxylosilyticus NBRC 107762</name>
    <dbReference type="NCBI Taxonomy" id="1220594"/>
    <lineage>
        <taxon>Bacteria</taxon>
        <taxon>Bacillati</taxon>
        <taxon>Bacillota</taxon>
        <taxon>Bacilli</taxon>
        <taxon>Bacillales</taxon>
        <taxon>Anoxybacillaceae</taxon>
        <taxon>Saccharococcus</taxon>
    </lineage>
</organism>
<dbReference type="InterPro" id="IPR000182">
    <property type="entry name" value="GNAT_dom"/>
</dbReference>
<feature type="domain" description="N-acetyltransferase" evidence="1">
    <location>
        <begin position="4"/>
        <end position="143"/>
    </location>
</feature>
<comment type="caution">
    <text evidence="2">The sequence shown here is derived from an EMBL/GenBank/DDBJ whole genome shotgun (WGS) entry which is preliminary data.</text>
</comment>
<dbReference type="RefSeq" id="WP_042411098.1">
    <property type="nucleotide sequence ID" value="NZ_BAWO01000057.1"/>
</dbReference>
<dbReference type="Proteomes" id="UP000023561">
    <property type="component" value="Unassembled WGS sequence"/>
</dbReference>
<dbReference type="InterPro" id="IPR016181">
    <property type="entry name" value="Acyl_CoA_acyltransferase"/>
</dbReference>
<dbReference type="PANTHER" id="PTHR13355:SF11">
    <property type="entry name" value="GLUCOSAMINE 6-PHOSPHATE N-ACETYLTRANSFERASE"/>
    <property type="match status" value="1"/>
</dbReference>
<evidence type="ECO:0000313" key="2">
    <source>
        <dbReference type="EMBL" id="GAJ41110.1"/>
    </source>
</evidence>
<dbReference type="PROSITE" id="PS51186">
    <property type="entry name" value="GNAT"/>
    <property type="match status" value="1"/>
</dbReference>
<evidence type="ECO:0000313" key="3">
    <source>
        <dbReference type="Proteomes" id="UP000023561"/>
    </source>
</evidence>
<dbReference type="AlphaFoldDB" id="A0A023DIK3"/>
<keyword evidence="2" id="KW-0808">Transferase</keyword>
<dbReference type="GO" id="GO:0004343">
    <property type="term" value="F:glucosamine 6-phosphate N-acetyltransferase activity"/>
    <property type="evidence" value="ECO:0007669"/>
    <property type="project" value="TreeGrafter"/>
</dbReference>
<evidence type="ECO:0000259" key="1">
    <source>
        <dbReference type="PROSITE" id="PS51186"/>
    </source>
</evidence>
<dbReference type="EMBL" id="BAWO01000057">
    <property type="protein sequence ID" value="GAJ41110.1"/>
    <property type="molecule type" value="Genomic_DNA"/>
</dbReference>
<reference evidence="2 3" key="1">
    <citation type="submission" date="2014-04" db="EMBL/GenBank/DDBJ databases">
        <title>Whole genome shotgun sequence of Geobacillus caldoxylosilyticus NBRC 107762.</title>
        <authorList>
            <person name="Hosoyama A."/>
            <person name="Hosoyama Y."/>
            <person name="Katano-Makiyama Y."/>
            <person name="Tsuchikane K."/>
            <person name="Ohji S."/>
            <person name="Ichikawa N."/>
            <person name="Yamazoe A."/>
            <person name="Fujita N."/>
        </authorList>
    </citation>
    <scope>NUCLEOTIDE SEQUENCE [LARGE SCALE GENOMIC DNA]</scope>
    <source>
        <strain evidence="2 3">NBRC 107762</strain>
    </source>
</reference>
<dbReference type="PANTHER" id="PTHR13355">
    <property type="entry name" value="GLUCOSAMINE 6-PHOSPHATE N-ACETYLTRANSFERASE"/>
    <property type="match status" value="1"/>
</dbReference>
<dbReference type="CDD" id="cd04301">
    <property type="entry name" value="NAT_SF"/>
    <property type="match status" value="1"/>
</dbReference>
<dbReference type="Pfam" id="PF13673">
    <property type="entry name" value="Acetyltransf_10"/>
    <property type="match status" value="1"/>
</dbReference>
<dbReference type="SUPFAM" id="SSF55729">
    <property type="entry name" value="Acyl-CoA N-acyltransferases (Nat)"/>
    <property type="match status" value="1"/>
</dbReference>
<dbReference type="InterPro" id="IPR039143">
    <property type="entry name" value="GNPNAT1-like"/>
</dbReference>